<dbReference type="Proteomes" id="UP000807306">
    <property type="component" value="Unassembled WGS sequence"/>
</dbReference>
<feature type="transmembrane region" description="Helical" evidence="2">
    <location>
        <begin position="99"/>
        <end position="121"/>
    </location>
</feature>
<proteinExistence type="predicted"/>
<evidence type="ECO:0000313" key="4">
    <source>
        <dbReference type="Proteomes" id="UP000807306"/>
    </source>
</evidence>
<evidence type="ECO:0000313" key="3">
    <source>
        <dbReference type="EMBL" id="KAF9530589.1"/>
    </source>
</evidence>
<feature type="transmembrane region" description="Helical" evidence="2">
    <location>
        <begin position="30"/>
        <end position="50"/>
    </location>
</feature>
<sequence length="289" mass="32454">MLDELLPRAFDQYLDQDQPRARLSCYSLPYGALGFISHILTYYTIICLLYGRKPLWPFKSIHNTRLDLILGGIGLVVCVVMSAATMVRCRNAWQPLVIAIWKMSMSLLNGCTALHVAILVVRRENQKKRMEEEEKKNNGDEKTVVDVESESTKEVERPVNAKQAAWWIILYIPGMVSGMAGLMSLVTKAAKYNPDILRLTIAFYFVVGSTLIVGVISMFIIWYRGGGSPFKVGLTGLGVTLTMFIVLSALYSDWCIGMMMGNILGTPSGDKSSFYWSYWAAKRLTMFSL</sequence>
<name>A0A9P6EL50_9AGAR</name>
<dbReference type="EMBL" id="MU157839">
    <property type="protein sequence ID" value="KAF9530589.1"/>
    <property type="molecule type" value="Genomic_DNA"/>
</dbReference>
<feature type="transmembrane region" description="Helical" evidence="2">
    <location>
        <begin position="66"/>
        <end position="87"/>
    </location>
</feature>
<dbReference type="OrthoDB" id="2947347at2759"/>
<feature type="region of interest" description="Disordered" evidence="1">
    <location>
        <begin position="129"/>
        <end position="149"/>
    </location>
</feature>
<feature type="transmembrane region" description="Helical" evidence="2">
    <location>
        <begin position="164"/>
        <end position="186"/>
    </location>
</feature>
<feature type="transmembrane region" description="Helical" evidence="2">
    <location>
        <begin position="201"/>
        <end position="223"/>
    </location>
</feature>
<keyword evidence="4" id="KW-1185">Reference proteome</keyword>
<protein>
    <submittedName>
        <fullName evidence="3">Uncharacterized protein</fullName>
    </submittedName>
</protein>
<evidence type="ECO:0000256" key="2">
    <source>
        <dbReference type="SAM" id="Phobius"/>
    </source>
</evidence>
<feature type="transmembrane region" description="Helical" evidence="2">
    <location>
        <begin position="230"/>
        <end position="251"/>
    </location>
</feature>
<reference evidence="3" key="1">
    <citation type="submission" date="2020-11" db="EMBL/GenBank/DDBJ databases">
        <authorList>
            <consortium name="DOE Joint Genome Institute"/>
            <person name="Ahrendt S."/>
            <person name="Riley R."/>
            <person name="Andreopoulos W."/>
            <person name="Labutti K."/>
            <person name="Pangilinan J."/>
            <person name="Ruiz-Duenas F.J."/>
            <person name="Barrasa J.M."/>
            <person name="Sanchez-Garcia M."/>
            <person name="Camarero S."/>
            <person name="Miyauchi S."/>
            <person name="Serrano A."/>
            <person name="Linde D."/>
            <person name="Babiker R."/>
            <person name="Drula E."/>
            <person name="Ayuso-Fernandez I."/>
            <person name="Pacheco R."/>
            <person name="Padilla G."/>
            <person name="Ferreira P."/>
            <person name="Barriuso J."/>
            <person name="Kellner H."/>
            <person name="Castanera R."/>
            <person name="Alfaro M."/>
            <person name="Ramirez L."/>
            <person name="Pisabarro A.G."/>
            <person name="Kuo A."/>
            <person name="Tritt A."/>
            <person name="Lipzen A."/>
            <person name="He G."/>
            <person name="Yan M."/>
            <person name="Ng V."/>
            <person name="Cullen D."/>
            <person name="Martin F."/>
            <person name="Rosso M.-N."/>
            <person name="Henrissat B."/>
            <person name="Hibbett D."/>
            <person name="Martinez A.T."/>
            <person name="Grigoriev I.V."/>
        </authorList>
    </citation>
    <scope>NUCLEOTIDE SEQUENCE</scope>
    <source>
        <strain evidence="3">CBS 506.95</strain>
    </source>
</reference>
<comment type="caution">
    <text evidence="3">The sequence shown here is derived from an EMBL/GenBank/DDBJ whole genome shotgun (WGS) entry which is preliminary data.</text>
</comment>
<evidence type="ECO:0000256" key="1">
    <source>
        <dbReference type="SAM" id="MobiDB-lite"/>
    </source>
</evidence>
<organism evidence="3 4">
    <name type="scientific">Crepidotus variabilis</name>
    <dbReference type="NCBI Taxonomy" id="179855"/>
    <lineage>
        <taxon>Eukaryota</taxon>
        <taxon>Fungi</taxon>
        <taxon>Dikarya</taxon>
        <taxon>Basidiomycota</taxon>
        <taxon>Agaricomycotina</taxon>
        <taxon>Agaricomycetes</taxon>
        <taxon>Agaricomycetidae</taxon>
        <taxon>Agaricales</taxon>
        <taxon>Agaricineae</taxon>
        <taxon>Crepidotaceae</taxon>
        <taxon>Crepidotus</taxon>
    </lineage>
</organism>
<dbReference type="AlphaFoldDB" id="A0A9P6EL50"/>
<gene>
    <name evidence="3" type="ORF">CPB83DRAFT_850586</name>
</gene>
<keyword evidence="2" id="KW-0472">Membrane</keyword>
<keyword evidence="2" id="KW-1133">Transmembrane helix</keyword>
<accession>A0A9P6EL50</accession>
<keyword evidence="2" id="KW-0812">Transmembrane</keyword>